<dbReference type="PROSITE" id="PS50983">
    <property type="entry name" value="FE_B12_PBP"/>
    <property type="match status" value="1"/>
</dbReference>
<sequence>MRSLNALSRRGFLTGVAALGASTALASCGYREDGGTEGTGAGTTWRYTDGRGRVLDGPRPERIVAQVAAAAALWEFGLRPVGIFGPSRLPDGSPDPEVGQVDLDTVTSLGNVWGEFNYDAYIELRPDLLVSIMYTEDSLWYVPEEQADQVEKAAPTVGVDVGFVSMLDGIAKFRELATALGADVDAEPVREARAGFEEVDARFEAAVDALGDQRVLLVSATQDNLYVGKAAGFPAAKHFTERGMTVVEPEQTTDGDYWEALSWENAGKYEADVILYDNRAENLQRTELAGFPTWNQLPAVQAGRITGWNPAVPFSYHSFASQLTSITDALGRMA</sequence>
<dbReference type="PROSITE" id="PS51257">
    <property type="entry name" value="PROKAR_LIPOPROTEIN"/>
    <property type="match status" value="1"/>
</dbReference>
<dbReference type="RefSeq" id="WP_141999498.1">
    <property type="nucleotide sequence ID" value="NZ_VFML01000001.1"/>
</dbReference>
<feature type="chain" id="PRO_5021968261" evidence="5">
    <location>
        <begin position="27"/>
        <end position="334"/>
    </location>
</feature>
<feature type="signal peptide" evidence="5">
    <location>
        <begin position="1"/>
        <end position="26"/>
    </location>
</feature>
<protein>
    <submittedName>
        <fullName evidence="7">Iron complex transport system substrate-binding protein</fullName>
    </submittedName>
</protein>
<evidence type="ECO:0000313" key="8">
    <source>
        <dbReference type="Proteomes" id="UP000320876"/>
    </source>
</evidence>
<proteinExistence type="inferred from homology"/>
<evidence type="ECO:0000313" key="7">
    <source>
        <dbReference type="EMBL" id="TQJ03724.1"/>
    </source>
</evidence>
<dbReference type="GO" id="GO:0030288">
    <property type="term" value="C:outer membrane-bounded periplasmic space"/>
    <property type="evidence" value="ECO:0007669"/>
    <property type="project" value="TreeGrafter"/>
</dbReference>
<dbReference type="PANTHER" id="PTHR30532:SF24">
    <property type="entry name" value="FERRIC ENTEROBACTIN-BINDING PERIPLASMIC PROTEIN FEPB"/>
    <property type="match status" value="1"/>
</dbReference>
<keyword evidence="8" id="KW-1185">Reference proteome</keyword>
<comment type="similarity">
    <text evidence="2">Belongs to the bacterial solute-binding protein 8 family.</text>
</comment>
<keyword evidence="3" id="KW-0813">Transport</keyword>
<dbReference type="GO" id="GO:1901678">
    <property type="term" value="P:iron coordination entity transport"/>
    <property type="evidence" value="ECO:0007669"/>
    <property type="project" value="UniProtKB-ARBA"/>
</dbReference>
<dbReference type="Gene3D" id="3.40.50.1980">
    <property type="entry name" value="Nitrogenase molybdenum iron protein domain"/>
    <property type="match status" value="2"/>
</dbReference>
<dbReference type="Pfam" id="PF01497">
    <property type="entry name" value="Peripla_BP_2"/>
    <property type="match status" value="1"/>
</dbReference>
<accession>A0A542DL20</accession>
<dbReference type="OrthoDB" id="7941913at2"/>
<evidence type="ECO:0000256" key="3">
    <source>
        <dbReference type="ARBA" id="ARBA00022448"/>
    </source>
</evidence>
<evidence type="ECO:0000256" key="4">
    <source>
        <dbReference type="ARBA" id="ARBA00022729"/>
    </source>
</evidence>
<dbReference type="PROSITE" id="PS51318">
    <property type="entry name" value="TAT"/>
    <property type="match status" value="1"/>
</dbReference>
<dbReference type="AlphaFoldDB" id="A0A542DL20"/>
<dbReference type="Proteomes" id="UP000320876">
    <property type="component" value="Unassembled WGS sequence"/>
</dbReference>
<dbReference type="InterPro" id="IPR051313">
    <property type="entry name" value="Bact_iron-sidero_bind"/>
</dbReference>
<dbReference type="InterPro" id="IPR006311">
    <property type="entry name" value="TAT_signal"/>
</dbReference>
<name>A0A542DL20_AMYCI</name>
<dbReference type="NCBIfam" id="TIGR01409">
    <property type="entry name" value="TAT_signal_seq"/>
    <property type="match status" value="1"/>
</dbReference>
<evidence type="ECO:0000256" key="1">
    <source>
        <dbReference type="ARBA" id="ARBA00004196"/>
    </source>
</evidence>
<feature type="domain" description="Fe/B12 periplasmic-binding" evidence="6">
    <location>
        <begin position="61"/>
        <end position="334"/>
    </location>
</feature>
<keyword evidence="4 5" id="KW-0732">Signal</keyword>
<organism evidence="7 8">
    <name type="scientific">Amycolatopsis cihanbeyliensis</name>
    <dbReference type="NCBI Taxonomy" id="1128664"/>
    <lineage>
        <taxon>Bacteria</taxon>
        <taxon>Bacillati</taxon>
        <taxon>Actinomycetota</taxon>
        <taxon>Actinomycetes</taxon>
        <taxon>Pseudonocardiales</taxon>
        <taxon>Pseudonocardiaceae</taxon>
        <taxon>Amycolatopsis</taxon>
    </lineage>
</organism>
<dbReference type="InterPro" id="IPR019546">
    <property type="entry name" value="TAT_signal_bac_arc"/>
</dbReference>
<dbReference type="PANTHER" id="PTHR30532">
    <property type="entry name" value="IRON III DICITRATE-BINDING PERIPLASMIC PROTEIN"/>
    <property type="match status" value="1"/>
</dbReference>
<evidence type="ECO:0000256" key="2">
    <source>
        <dbReference type="ARBA" id="ARBA00008814"/>
    </source>
</evidence>
<dbReference type="EMBL" id="VFML01000001">
    <property type="protein sequence ID" value="TQJ03724.1"/>
    <property type="molecule type" value="Genomic_DNA"/>
</dbReference>
<comment type="caution">
    <text evidence="7">The sequence shown here is derived from an EMBL/GenBank/DDBJ whole genome shotgun (WGS) entry which is preliminary data.</text>
</comment>
<evidence type="ECO:0000259" key="6">
    <source>
        <dbReference type="PROSITE" id="PS50983"/>
    </source>
</evidence>
<reference evidence="7 8" key="1">
    <citation type="submission" date="2019-06" db="EMBL/GenBank/DDBJ databases">
        <title>Sequencing the genomes of 1000 actinobacteria strains.</title>
        <authorList>
            <person name="Klenk H.-P."/>
        </authorList>
    </citation>
    <scope>NUCLEOTIDE SEQUENCE [LARGE SCALE GENOMIC DNA]</scope>
    <source>
        <strain evidence="7 8">DSM 45679</strain>
    </source>
</reference>
<evidence type="ECO:0000256" key="5">
    <source>
        <dbReference type="SAM" id="SignalP"/>
    </source>
</evidence>
<comment type="subcellular location">
    <subcellularLocation>
        <location evidence="1">Cell envelope</location>
    </subcellularLocation>
</comment>
<gene>
    <name evidence="7" type="ORF">FB471_3491</name>
</gene>
<dbReference type="InterPro" id="IPR002491">
    <property type="entry name" value="ABC_transptr_periplasmic_BD"/>
</dbReference>
<dbReference type="SUPFAM" id="SSF53807">
    <property type="entry name" value="Helical backbone' metal receptor"/>
    <property type="match status" value="1"/>
</dbReference>